<dbReference type="InterPro" id="IPR029058">
    <property type="entry name" value="AB_hydrolase_fold"/>
</dbReference>
<dbReference type="Proteomes" id="UP000612233">
    <property type="component" value="Unassembled WGS sequence"/>
</dbReference>
<protein>
    <recommendedName>
        <fullName evidence="5">Proline iminopeptidase</fullName>
        <ecNumber evidence="4">3.4.11.5</ecNumber>
    </recommendedName>
    <alternativeName>
        <fullName evidence="10">Prolyl aminopeptidase</fullName>
    </alternativeName>
</protein>
<comment type="subcellular location">
    <subcellularLocation>
        <location evidence="2">Cytoplasm</location>
    </subcellularLocation>
</comment>
<dbReference type="GO" id="GO:0006508">
    <property type="term" value="P:proteolysis"/>
    <property type="evidence" value="ECO:0007669"/>
    <property type="project" value="UniProtKB-KW"/>
</dbReference>
<keyword evidence="9 13" id="KW-0378">Hydrolase</keyword>
<comment type="catalytic activity">
    <reaction evidence="1">
        <text>Release of N-terminal proline from a peptide.</text>
        <dbReference type="EC" id="3.4.11.5"/>
    </reaction>
</comment>
<dbReference type="EMBL" id="JACXAD010000001">
    <property type="protein sequence ID" value="MBD2766609.1"/>
    <property type="molecule type" value="Genomic_DNA"/>
</dbReference>
<dbReference type="PANTHER" id="PTHR43722">
    <property type="entry name" value="PROLINE IMINOPEPTIDASE"/>
    <property type="match status" value="1"/>
</dbReference>
<comment type="caution">
    <text evidence="13">The sequence shown here is derived from an EMBL/GenBank/DDBJ whole genome shotgun (WGS) entry which is preliminary data.</text>
</comment>
<feature type="signal peptide" evidence="11">
    <location>
        <begin position="1"/>
        <end position="30"/>
    </location>
</feature>
<evidence type="ECO:0000256" key="7">
    <source>
        <dbReference type="ARBA" id="ARBA00022490"/>
    </source>
</evidence>
<organism evidence="13 14">
    <name type="scientific">Hymenobacter montanus</name>
    <dbReference type="NCBI Taxonomy" id="2771359"/>
    <lineage>
        <taxon>Bacteria</taxon>
        <taxon>Pseudomonadati</taxon>
        <taxon>Bacteroidota</taxon>
        <taxon>Cytophagia</taxon>
        <taxon>Cytophagales</taxon>
        <taxon>Hymenobacteraceae</taxon>
        <taxon>Hymenobacter</taxon>
    </lineage>
</organism>
<dbReference type="RefSeq" id="WP_191003425.1">
    <property type="nucleotide sequence ID" value="NZ_JACXAD010000001.1"/>
</dbReference>
<name>A0A927BAI3_9BACT</name>
<evidence type="ECO:0000256" key="9">
    <source>
        <dbReference type="ARBA" id="ARBA00022801"/>
    </source>
</evidence>
<evidence type="ECO:0000256" key="5">
    <source>
        <dbReference type="ARBA" id="ARBA00021843"/>
    </source>
</evidence>
<dbReference type="AlphaFoldDB" id="A0A927BAI3"/>
<feature type="domain" description="AB hydrolase-1" evidence="12">
    <location>
        <begin position="67"/>
        <end position="311"/>
    </location>
</feature>
<dbReference type="PRINTS" id="PR00793">
    <property type="entry name" value="PROAMNOPTASE"/>
</dbReference>
<gene>
    <name evidence="13" type="ORF">IC235_01725</name>
</gene>
<dbReference type="InterPro" id="IPR005944">
    <property type="entry name" value="Pro_iminopeptidase"/>
</dbReference>
<keyword evidence="6" id="KW-0031">Aminopeptidase</keyword>
<dbReference type="GO" id="GO:0005737">
    <property type="term" value="C:cytoplasm"/>
    <property type="evidence" value="ECO:0007669"/>
    <property type="project" value="UniProtKB-SubCell"/>
</dbReference>
<dbReference type="GO" id="GO:0004177">
    <property type="term" value="F:aminopeptidase activity"/>
    <property type="evidence" value="ECO:0007669"/>
    <property type="project" value="UniProtKB-KW"/>
</dbReference>
<sequence length="329" mass="37095">MMQLMRPAKRLAAFALAGMLVAGCELQDPAQPGNLVPKTVDDDPSLPALTLSSTKLYYQTFGDPSKKPVIVLHGGPGADFRLMLSLMRRVNGYSLADDYFFVFYDQRGAGQSRRHGKEELNTGLMLKDLEEIVDRYSPNGPVALLGHSWGGTHAMQYLNTHPSRVKAAILMEPDGAKGTFNKEVGGTDVGGPNFTDIQNIAWTRGVLTGKNHELADYQVRVVFIREQQRFETPFARSGFLSIYYVNLNELSNNTYDFSQRLHEFTGKALFLQGDKSVISRDFQQKYNFQFFPNRAVYTFPDCDHSEMFTNPQNVPVLINQVKTFLHENY</sequence>
<evidence type="ECO:0000313" key="13">
    <source>
        <dbReference type="EMBL" id="MBD2766609.1"/>
    </source>
</evidence>
<evidence type="ECO:0000256" key="6">
    <source>
        <dbReference type="ARBA" id="ARBA00022438"/>
    </source>
</evidence>
<evidence type="ECO:0000256" key="1">
    <source>
        <dbReference type="ARBA" id="ARBA00001585"/>
    </source>
</evidence>
<dbReference type="Gene3D" id="3.40.50.1820">
    <property type="entry name" value="alpha/beta hydrolase"/>
    <property type="match status" value="1"/>
</dbReference>
<dbReference type="PROSITE" id="PS51257">
    <property type="entry name" value="PROKAR_LIPOPROTEIN"/>
    <property type="match status" value="1"/>
</dbReference>
<reference evidence="13" key="1">
    <citation type="submission" date="2020-09" db="EMBL/GenBank/DDBJ databases">
        <authorList>
            <person name="Kim M.K."/>
        </authorList>
    </citation>
    <scope>NUCLEOTIDE SEQUENCE</scope>
    <source>
        <strain evidence="13">BT664</strain>
    </source>
</reference>
<comment type="similarity">
    <text evidence="3">Belongs to the peptidase S33 family.</text>
</comment>
<dbReference type="Pfam" id="PF00561">
    <property type="entry name" value="Abhydrolase_1"/>
    <property type="match status" value="1"/>
</dbReference>
<keyword evidence="8" id="KW-0645">Protease</keyword>
<keyword evidence="14" id="KW-1185">Reference proteome</keyword>
<evidence type="ECO:0000256" key="8">
    <source>
        <dbReference type="ARBA" id="ARBA00022670"/>
    </source>
</evidence>
<evidence type="ECO:0000259" key="12">
    <source>
        <dbReference type="Pfam" id="PF00561"/>
    </source>
</evidence>
<keyword evidence="11" id="KW-0732">Signal</keyword>
<proteinExistence type="inferred from homology"/>
<keyword evidence="7" id="KW-0963">Cytoplasm</keyword>
<dbReference type="InterPro" id="IPR002410">
    <property type="entry name" value="Peptidase_S33"/>
</dbReference>
<evidence type="ECO:0000256" key="4">
    <source>
        <dbReference type="ARBA" id="ARBA00012568"/>
    </source>
</evidence>
<evidence type="ECO:0000313" key="14">
    <source>
        <dbReference type="Proteomes" id="UP000612233"/>
    </source>
</evidence>
<dbReference type="EC" id="3.4.11.5" evidence="4"/>
<feature type="chain" id="PRO_5038070125" description="Proline iminopeptidase" evidence="11">
    <location>
        <begin position="31"/>
        <end position="329"/>
    </location>
</feature>
<evidence type="ECO:0000256" key="2">
    <source>
        <dbReference type="ARBA" id="ARBA00004496"/>
    </source>
</evidence>
<evidence type="ECO:0000256" key="11">
    <source>
        <dbReference type="SAM" id="SignalP"/>
    </source>
</evidence>
<evidence type="ECO:0000256" key="10">
    <source>
        <dbReference type="ARBA" id="ARBA00029605"/>
    </source>
</evidence>
<evidence type="ECO:0000256" key="3">
    <source>
        <dbReference type="ARBA" id="ARBA00010088"/>
    </source>
</evidence>
<accession>A0A927BAI3</accession>
<dbReference type="SUPFAM" id="SSF53474">
    <property type="entry name" value="alpha/beta-Hydrolases"/>
    <property type="match status" value="1"/>
</dbReference>
<dbReference type="PANTHER" id="PTHR43722:SF1">
    <property type="entry name" value="PROLINE IMINOPEPTIDASE"/>
    <property type="match status" value="1"/>
</dbReference>
<dbReference type="InterPro" id="IPR000073">
    <property type="entry name" value="AB_hydrolase_1"/>
</dbReference>